<evidence type="ECO:0000313" key="3">
    <source>
        <dbReference type="Proteomes" id="UP001054889"/>
    </source>
</evidence>
<dbReference type="GO" id="GO:0004672">
    <property type="term" value="F:protein kinase activity"/>
    <property type="evidence" value="ECO:0007669"/>
    <property type="project" value="InterPro"/>
</dbReference>
<dbReference type="Pfam" id="PF00069">
    <property type="entry name" value="Pkinase"/>
    <property type="match status" value="1"/>
</dbReference>
<dbReference type="InterPro" id="IPR011009">
    <property type="entry name" value="Kinase-like_dom_sf"/>
</dbReference>
<keyword evidence="3" id="KW-1185">Reference proteome</keyword>
<dbReference type="EMBL" id="BQKI01000013">
    <property type="protein sequence ID" value="GJN06950.1"/>
    <property type="molecule type" value="Genomic_DNA"/>
</dbReference>
<reference evidence="2" key="1">
    <citation type="journal article" date="2018" name="DNA Res.">
        <title>Multiple hybrid de novo genome assembly of finger millet, an orphan allotetraploid crop.</title>
        <authorList>
            <person name="Hatakeyama M."/>
            <person name="Aluri S."/>
            <person name="Balachadran M.T."/>
            <person name="Sivarajan S.R."/>
            <person name="Patrignani A."/>
            <person name="Gruter S."/>
            <person name="Poveda L."/>
            <person name="Shimizu-Inatsugi R."/>
            <person name="Baeten J."/>
            <person name="Francoijs K.J."/>
            <person name="Nataraja K.N."/>
            <person name="Reddy Y.A.N."/>
            <person name="Phadnis S."/>
            <person name="Ravikumar R.L."/>
            <person name="Schlapbach R."/>
            <person name="Sreeman S.M."/>
            <person name="Shimizu K.K."/>
        </authorList>
    </citation>
    <scope>NUCLEOTIDE SEQUENCE</scope>
</reference>
<feature type="domain" description="Protein kinase" evidence="1">
    <location>
        <begin position="1"/>
        <end position="257"/>
    </location>
</feature>
<accession>A0AAV5D954</accession>
<dbReference type="SMART" id="SM00220">
    <property type="entry name" value="S_TKc"/>
    <property type="match status" value="1"/>
</dbReference>
<evidence type="ECO:0000259" key="1">
    <source>
        <dbReference type="PROSITE" id="PS50011"/>
    </source>
</evidence>
<gene>
    <name evidence="2" type="primary">ga24732</name>
    <name evidence="2" type="ORF">PR202_ga24732</name>
</gene>
<dbReference type="PANTHER" id="PTHR45707:SF80">
    <property type="entry name" value="PROTEIN KINASE DOMAIN-CONTAINING PROTEIN"/>
    <property type="match status" value="1"/>
</dbReference>
<dbReference type="Proteomes" id="UP001054889">
    <property type="component" value="Unassembled WGS sequence"/>
</dbReference>
<dbReference type="Gene3D" id="1.10.510.10">
    <property type="entry name" value="Transferase(Phosphotransferase) domain 1"/>
    <property type="match status" value="1"/>
</dbReference>
<name>A0AAV5D954_ELECO</name>
<dbReference type="PROSITE" id="PS50011">
    <property type="entry name" value="PROTEIN_KINASE_DOM"/>
    <property type="match status" value="1"/>
</dbReference>
<evidence type="ECO:0000313" key="2">
    <source>
        <dbReference type="EMBL" id="GJN06950.1"/>
    </source>
</evidence>
<dbReference type="SUPFAM" id="SSF56112">
    <property type="entry name" value="Protein kinase-like (PK-like)"/>
    <property type="match status" value="1"/>
</dbReference>
<dbReference type="Gene3D" id="3.30.200.20">
    <property type="entry name" value="Phosphorylase Kinase, domain 1"/>
    <property type="match status" value="1"/>
</dbReference>
<dbReference type="PANTHER" id="PTHR45707">
    <property type="entry name" value="C2 CALCIUM/LIPID-BINDING PLANT PHOSPHORIBOSYLTRANSFERASE FAMILY PROTEIN"/>
    <property type="match status" value="1"/>
</dbReference>
<sequence>MDSEASARDHLECMLLDESVEPTFLPLSLLQSITNNFSNDQEIGTDGFAVVYKGLLRNGHVAVNKLFLSLDVHEKTFQNMVDNLMTVKHKNIQRFLGYCSDTKGKMWKLGDKTVMAEERHRLLCFEFLPQGSLDRFISDLKPANILLDHDMVPKIADFGLSKCFDENQTRAVTSNVFGSMGYMAPELYDGIITFKSDIYSLGIIIIEMLTGQKGYPEIENVRTVSSRMNCSVLKVHYDTQYGHVYCTAVILHSYYTI</sequence>
<organism evidence="2 3">
    <name type="scientific">Eleusine coracana subsp. coracana</name>
    <dbReference type="NCBI Taxonomy" id="191504"/>
    <lineage>
        <taxon>Eukaryota</taxon>
        <taxon>Viridiplantae</taxon>
        <taxon>Streptophyta</taxon>
        <taxon>Embryophyta</taxon>
        <taxon>Tracheophyta</taxon>
        <taxon>Spermatophyta</taxon>
        <taxon>Magnoliopsida</taxon>
        <taxon>Liliopsida</taxon>
        <taxon>Poales</taxon>
        <taxon>Poaceae</taxon>
        <taxon>PACMAD clade</taxon>
        <taxon>Chloridoideae</taxon>
        <taxon>Cynodonteae</taxon>
        <taxon>Eleusininae</taxon>
        <taxon>Eleusine</taxon>
    </lineage>
</organism>
<reference evidence="2" key="2">
    <citation type="submission" date="2021-12" db="EMBL/GenBank/DDBJ databases">
        <title>Resequencing data analysis of finger millet.</title>
        <authorList>
            <person name="Hatakeyama M."/>
            <person name="Aluri S."/>
            <person name="Balachadran M.T."/>
            <person name="Sivarajan S.R."/>
            <person name="Poveda L."/>
            <person name="Shimizu-Inatsugi R."/>
            <person name="Schlapbach R."/>
            <person name="Sreeman S.M."/>
            <person name="Shimizu K.K."/>
        </authorList>
    </citation>
    <scope>NUCLEOTIDE SEQUENCE</scope>
</reference>
<protein>
    <recommendedName>
        <fullName evidence="1">Protein kinase domain-containing protein</fullName>
    </recommendedName>
</protein>
<dbReference type="AlphaFoldDB" id="A0AAV5D954"/>
<comment type="caution">
    <text evidence="2">The sequence shown here is derived from an EMBL/GenBank/DDBJ whole genome shotgun (WGS) entry which is preliminary data.</text>
</comment>
<proteinExistence type="predicted"/>
<dbReference type="GO" id="GO:0005524">
    <property type="term" value="F:ATP binding"/>
    <property type="evidence" value="ECO:0007669"/>
    <property type="project" value="InterPro"/>
</dbReference>
<dbReference type="InterPro" id="IPR000719">
    <property type="entry name" value="Prot_kinase_dom"/>
</dbReference>